<dbReference type="AlphaFoldDB" id="A0AAE8SU57"/>
<dbReference type="PANTHER" id="PTHR12196">
    <property type="entry name" value="DOMAIN OF UNKNOWN FUNCTION 71 DUF71 -CONTAINING PROTEIN"/>
    <property type="match status" value="1"/>
</dbReference>
<evidence type="ECO:0000256" key="4">
    <source>
        <dbReference type="ARBA" id="ARBA00031552"/>
    </source>
</evidence>
<name>A0AAE8SU57_9PEZI</name>
<evidence type="ECO:0000256" key="1">
    <source>
        <dbReference type="ARBA" id="ARBA00012089"/>
    </source>
</evidence>
<dbReference type="EC" id="6.3.1.14" evidence="1"/>
<organism evidence="7 8">
    <name type="scientific">Cephalotrichum gorgonifer</name>
    <dbReference type="NCBI Taxonomy" id="2041049"/>
    <lineage>
        <taxon>Eukaryota</taxon>
        <taxon>Fungi</taxon>
        <taxon>Dikarya</taxon>
        <taxon>Ascomycota</taxon>
        <taxon>Pezizomycotina</taxon>
        <taxon>Sordariomycetes</taxon>
        <taxon>Hypocreomycetidae</taxon>
        <taxon>Microascales</taxon>
        <taxon>Microascaceae</taxon>
        <taxon>Cephalotrichum</taxon>
    </lineage>
</organism>
<dbReference type="SUPFAM" id="SSF55298">
    <property type="entry name" value="YjgF-like"/>
    <property type="match status" value="2"/>
</dbReference>
<dbReference type="Proteomes" id="UP001187682">
    <property type="component" value="Unassembled WGS sequence"/>
</dbReference>
<dbReference type="CDD" id="cd01994">
    <property type="entry name" value="AANH_PF0828-like"/>
    <property type="match status" value="1"/>
</dbReference>
<dbReference type="Gene3D" id="3.30.1330.40">
    <property type="entry name" value="RutC-like"/>
    <property type="match status" value="2"/>
</dbReference>
<gene>
    <name evidence="7" type="ORF">DNG_03615</name>
</gene>
<protein>
    <recommendedName>
        <fullName evidence="2">Diphthine--ammonia ligase</fullName>
        <ecNumber evidence="1">6.3.1.14</ecNumber>
    </recommendedName>
    <alternativeName>
        <fullName evidence="3">Diphthamide synthase</fullName>
    </alternativeName>
    <alternativeName>
        <fullName evidence="4">Diphthamide synthetase</fullName>
    </alternativeName>
</protein>
<dbReference type="NCBIfam" id="TIGR00290">
    <property type="entry name" value="MJ0570_dom"/>
    <property type="match status" value="1"/>
</dbReference>
<comment type="caution">
    <text evidence="7">The sequence shown here is derived from an EMBL/GenBank/DDBJ whole genome shotgun (WGS) entry which is preliminary data.</text>
</comment>
<dbReference type="InterPro" id="IPR035959">
    <property type="entry name" value="RutC-like_sf"/>
</dbReference>
<accession>A0AAE8SU57</accession>
<feature type="domain" description="Diphthamide synthase" evidence="6">
    <location>
        <begin position="112"/>
        <end position="266"/>
    </location>
</feature>
<sequence length="806" mass="86100">MPDNLNVIALISGGKDSFFSILHCLRHNHRVVALANLHAGTDAAVQAIHPETAPREVHPAPEDSDLNSFMYQTVGHGVIPLYAAATGLPLYRRAITGGAAQSARDYDGAVAASGGAEEEAESMTELLRAVMERHPEANAVCAGAILSTYQRTRVESVAVRLELVPLAYLWKYPSLPAPGGDDAQLLRDMYAAGLDARIIKVASAGLDESMLWERISSEAGIARARKGLRFYGGGEGAVLGEGGEFETVVVDGPPSLFRGRVAVEEGARMVVREGGGCSWLSFSEARVEEKGGEGGGEAQVRVPDMLDSKFAAILEALRGGPSVTEVDPAVNHPLPRLADLRLSAQADGNSPSTGGGDTHWGCFADPLALGASIEEEARSVMDKVAGHVQPSSPRCITNTIVLLRRMSDFPAVNKIYGALFQFPNPPSRVTISCGGLLPEGRNIAVYITYRPDLAAGDRNGLHVQSRSYWAPANIGPYSQAIDVPIQSRFTSESSSAGGPRWVAIAGQIPLIPATMELPPPSEEASLTLSVVLSLQHLWRIGVEKQVQVWSSAVAYFPCAPDAERMAHRARLAGIAWKEAHAEPGEEDEDDGLQSGPDLWDRTYNPNYMTLGDGPAGPAPLPDWEVFEDSEGLSQREPPLFAVEAEELPRGAAVEWHAHGGLSGVEPRAVRTGTCSGVSAIKSRSVHWRSCVTAVTCGQQTLLHNVVTIEQEMSGEPEVAMEGIESLESVFRAIWKGTMATAGVEVDVLDAMQPPRPYLIYGTVSDGHGGERACGEAPSGVPFIPCRSIWDVDGRRVVAVALFRDTF</sequence>
<proteinExistence type="predicted"/>
<dbReference type="GO" id="GO:0017178">
    <property type="term" value="F:diphthine-ammonia ligase activity"/>
    <property type="evidence" value="ECO:0007669"/>
    <property type="project" value="UniProtKB-EC"/>
</dbReference>
<dbReference type="InterPro" id="IPR030662">
    <property type="entry name" value="DPH6/MJ0570"/>
</dbReference>
<dbReference type="SUPFAM" id="SSF52402">
    <property type="entry name" value="Adenine nucleotide alpha hydrolases-like"/>
    <property type="match status" value="1"/>
</dbReference>
<dbReference type="InterPro" id="IPR002761">
    <property type="entry name" value="Diphthami_syn_dom"/>
</dbReference>
<evidence type="ECO:0000256" key="5">
    <source>
        <dbReference type="ARBA" id="ARBA00048108"/>
    </source>
</evidence>
<dbReference type="Pfam" id="PF01902">
    <property type="entry name" value="Diphthami_syn_2"/>
    <property type="match status" value="1"/>
</dbReference>
<dbReference type="InterPro" id="IPR014729">
    <property type="entry name" value="Rossmann-like_a/b/a_fold"/>
</dbReference>
<dbReference type="Gene3D" id="3.40.50.620">
    <property type="entry name" value="HUPs"/>
    <property type="match status" value="1"/>
</dbReference>
<evidence type="ECO:0000313" key="8">
    <source>
        <dbReference type="Proteomes" id="UP001187682"/>
    </source>
</evidence>
<dbReference type="CDD" id="cd06156">
    <property type="entry name" value="eu_AANH_C_2"/>
    <property type="match status" value="1"/>
</dbReference>
<comment type="catalytic activity">
    <reaction evidence="5">
        <text>diphthine-[translation elongation factor 2] + NH4(+) + ATP = diphthamide-[translation elongation factor 2] + AMP + diphosphate + H(+)</text>
        <dbReference type="Rhea" id="RHEA:19753"/>
        <dbReference type="Rhea" id="RHEA-COMP:10172"/>
        <dbReference type="Rhea" id="RHEA-COMP:10174"/>
        <dbReference type="ChEBI" id="CHEBI:15378"/>
        <dbReference type="ChEBI" id="CHEBI:16692"/>
        <dbReference type="ChEBI" id="CHEBI:28938"/>
        <dbReference type="ChEBI" id="CHEBI:30616"/>
        <dbReference type="ChEBI" id="CHEBI:33019"/>
        <dbReference type="ChEBI" id="CHEBI:82696"/>
        <dbReference type="ChEBI" id="CHEBI:456215"/>
        <dbReference type="EC" id="6.3.1.14"/>
    </reaction>
</comment>
<reference evidence="7" key="1">
    <citation type="submission" date="2018-03" db="EMBL/GenBank/DDBJ databases">
        <authorList>
            <person name="Guldener U."/>
        </authorList>
    </citation>
    <scope>NUCLEOTIDE SEQUENCE</scope>
</reference>
<dbReference type="EMBL" id="ONZQ02000004">
    <property type="protein sequence ID" value="SPO00867.1"/>
    <property type="molecule type" value="Genomic_DNA"/>
</dbReference>
<dbReference type="GO" id="GO:0017183">
    <property type="term" value="P:protein histidyl modification to diphthamide"/>
    <property type="evidence" value="ECO:0007669"/>
    <property type="project" value="TreeGrafter"/>
</dbReference>
<dbReference type="Gene3D" id="3.90.1490.10">
    <property type="entry name" value="putative n-type atp pyrophosphatase, domain 2"/>
    <property type="match status" value="1"/>
</dbReference>
<keyword evidence="8" id="KW-1185">Reference proteome</keyword>
<evidence type="ECO:0000256" key="2">
    <source>
        <dbReference type="ARBA" id="ARBA00018426"/>
    </source>
</evidence>
<dbReference type="PANTHER" id="PTHR12196:SF2">
    <property type="entry name" value="DIPHTHINE--AMMONIA LIGASE"/>
    <property type="match status" value="1"/>
</dbReference>
<evidence type="ECO:0000313" key="7">
    <source>
        <dbReference type="EMBL" id="SPO00867.1"/>
    </source>
</evidence>
<evidence type="ECO:0000256" key="3">
    <source>
        <dbReference type="ARBA" id="ARBA00029814"/>
    </source>
</evidence>
<evidence type="ECO:0000259" key="6">
    <source>
        <dbReference type="Pfam" id="PF01902"/>
    </source>
</evidence>